<reference evidence="3" key="1">
    <citation type="submission" date="2021-08" db="EMBL/GenBank/DDBJ databases">
        <title>WGS assembly of Ceratopteris richardii.</title>
        <authorList>
            <person name="Marchant D.B."/>
            <person name="Chen G."/>
            <person name="Jenkins J."/>
            <person name="Shu S."/>
            <person name="Leebens-Mack J."/>
            <person name="Grimwood J."/>
            <person name="Schmutz J."/>
            <person name="Soltis P."/>
            <person name="Soltis D."/>
            <person name="Chen Z.-H."/>
        </authorList>
    </citation>
    <scope>NUCLEOTIDE SEQUENCE</scope>
    <source>
        <strain evidence="3">Whitten #5841</strain>
        <tissue evidence="3">Leaf</tissue>
    </source>
</reference>
<evidence type="ECO:0000313" key="3">
    <source>
        <dbReference type="EMBL" id="KAH7424828.1"/>
    </source>
</evidence>
<evidence type="ECO:0008006" key="5">
    <source>
        <dbReference type="Google" id="ProtNLM"/>
    </source>
</evidence>
<gene>
    <name evidence="3" type="ORF">KP509_11G026900</name>
</gene>
<dbReference type="PROSITE" id="PS51375">
    <property type="entry name" value="PPR"/>
    <property type="match status" value="7"/>
</dbReference>
<dbReference type="Pfam" id="PF13812">
    <property type="entry name" value="PPR_3"/>
    <property type="match status" value="1"/>
</dbReference>
<feature type="repeat" description="PPR" evidence="2">
    <location>
        <begin position="493"/>
        <end position="527"/>
    </location>
</feature>
<sequence length="674" mass="74002">MRKIYSITLEIHEAMKKELATVLDSLASCGKNKDVCRGFKLHAYLLKNGALIAGSFVADSLAIMYAKCGAHTKAHDLICEFSIDSVMPWTALIAGYIQVGEALKALACYENFQCKGFNPDSIMLTCVAKACGSIGALDKGREIHEKVAKEGLFRNDTVLGTALIDMYAKCGVLVQARQVLDEIQVRDVITWSALIAGFVHHGQGHDAIVCFEEMRSEGVIPNVVTITCILKACSAVKDIHRGVQTHCHITRQGWICKDVLLGNALVEMYAKCSNLVKAQQVLEELPVRNIVSWSALITGYLEVGQAAESLRYSRLMQRDGLLPDALTFACMLKACGMIGAVDYGEQLHHEISRQGLLKCNLLLSTVLMDMYIKCGALHKAHEVINELPLRDTISWNVLLAGYAQLGLGEDALKCFHQMQREGVSLDAVTFTCILKACSSIGAVNKGQEIHHEIARHGFLEENLALKSALVDMYTKFGELSKAQRVLQDLPTVDSVTWSALIAGHALQGNGNEAFSCFEQMQDKGVVPDSVTFSCVLNACCHAGLTEVGENFFSQMSTRYGIKPTLEHYVCLLTLLGQAGHLNKAVEVIKNLSISEYPALCSILLSACRKWGDISIGKWAFEYAIQLDEYDSAPYVFMANIYADAGMQDHAEEVQAMAARHSLHYNGRLIDECKS</sequence>
<dbReference type="EMBL" id="CM035416">
    <property type="protein sequence ID" value="KAH7424826.1"/>
    <property type="molecule type" value="Genomic_DNA"/>
</dbReference>
<feature type="repeat" description="PPR" evidence="2">
    <location>
        <begin position="85"/>
        <end position="119"/>
    </location>
</feature>
<dbReference type="GO" id="GO:0003723">
    <property type="term" value="F:RNA binding"/>
    <property type="evidence" value="ECO:0007669"/>
    <property type="project" value="InterPro"/>
</dbReference>
<dbReference type="Pfam" id="PF13041">
    <property type="entry name" value="PPR_2"/>
    <property type="match status" value="3"/>
</dbReference>
<dbReference type="NCBIfam" id="TIGR00756">
    <property type="entry name" value="PPR"/>
    <property type="match status" value="6"/>
</dbReference>
<dbReference type="Gene3D" id="1.25.40.10">
    <property type="entry name" value="Tetratricopeptide repeat domain"/>
    <property type="match status" value="4"/>
</dbReference>
<feature type="repeat" description="PPR" evidence="2">
    <location>
        <begin position="187"/>
        <end position="221"/>
    </location>
</feature>
<dbReference type="EMBL" id="CM035416">
    <property type="protein sequence ID" value="KAH7424828.1"/>
    <property type="molecule type" value="Genomic_DNA"/>
</dbReference>
<feature type="repeat" description="PPR" evidence="2">
    <location>
        <begin position="289"/>
        <end position="323"/>
    </location>
</feature>
<name>A0A8T2TQW9_CERRI</name>
<dbReference type="FunFam" id="1.25.40.10:FF:000090">
    <property type="entry name" value="Pentatricopeptide repeat-containing protein, chloroplastic"/>
    <property type="match status" value="1"/>
</dbReference>
<dbReference type="InterPro" id="IPR046960">
    <property type="entry name" value="PPR_At4g14850-like_plant"/>
</dbReference>
<keyword evidence="4" id="KW-1185">Reference proteome</keyword>
<feature type="repeat" description="PPR" evidence="2">
    <location>
        <begin position="528"/>
        <end position="563"/>
    </location>
</feature>
<dbReference type="PANTHER" id="PTHR24015">
    <property type="entry name" value="OS07G0578800 PROTEIN-RELATED"/>
    <property type="match status" value="1"/>
</dbReference>
<evidence type="ECO:0000313" key="4">
    <source>
        <dbReference type="Proteomes" id="UP000825935"/>
    </source>
</evidence>
<dbReference type="Proteomes" id="UP000825935">
    <property type="component" value="Chromosome 11"/>
</dbReference>
<evidence type="ECO:0000256" key="2">
    <source>
        <dbReference type="PROSITE-ProRule" id="PRU00708"/>
    </source>
</evidence>
<comment type="caution">
    <text evidence="3">The sequence shown here is derived from an EMBL/GenBank/DDBJ whole genome shotgun (WGS) entry which is preliminary data.</text>
</comment>
<dbReference type="PANTHER" id="PTHR24015:SF548">
    <property type="entry name" value="OS08G0340900 PROTEIN"/>
    <property type="match status" value="1"/>
</dbReference>
<dbReference type="FunFam" id="1.25.40.10:FF:000344">
    <property type="entry name" value="Pentatricopeptide repeat-containing protein"/>
    <property type="match status" value="1"/>
</dbReference>
<dbReference type="OrthoDB" id="185373at2759"/>
<dbReference type="AlphaFoldDB" id="A0A8T2TQW9"/>
<feature type="repeat" description="PPR" evidence="2">
    <location>
        <begin position="391"/>
        <end position="425"/>
    </location>
</feature>
<dbReference type="GO" id="GO:0009451">
    <property type="term" value="P:RNA modification"/>
    <property type="evidence" value="ECO:0007669"/>
    <property type="project" value="InterPro"/>
</dbReference>
<dbReference type="InterPro" id="IPR002885">
    <property type="entry name" value="PPR_rpt"/>
</dbReference>
<keyword evidence="1" id="KW-0677">Repeat</keyword>
<dbReference type="Pfam" id="PF01535">
    <property type="entry name" value="PPR"/>
    <property type="match status" value="1"/>
</dbReference>
<dbReference type="OMA" id="YACIMEE"/>
<dbReference type="FunFam" id="1.25.40.10:FF:000031">
    <property type="entry name" value="Pentatricopeptide repeat-containing protein mitochondrial"/>
    <property type="match status" value="1"/>
</dbReference>
<organism evidence="3 4">
    <name type="scientific">Ceratopteris richardii</name>
    <name type="common">Triangle waterfern</name>
    <dbReference type="NCBI Taxonomy" id="49495"/>
    <lineage>
        <taxon>Eukaryota</taxon>
        <taxon>Viridiplantae</taxon>
        <taxon>Streptophyta</taxon>
        <taxon>Embryophyta</taxon>
        <taxon>Tracheophyta</taxon>
        <taxon>Polypodiopsida</taxon>
        <taxon>Polypodiidae</taxon>
        <taxon>Polypodiales</taxon>
        <taxon>Pteridineae</taxon>
        <taxon>Pteridaceae</taxon>
        <taxon>Parkerioideae</taxon>
        <taxon>Ceratopteris</taxon>
    </lineage>
</organism>
<feature type="repeat" description="PPR" evidence="2">
    <location>
        <begin position="426"/>
        <end position="460"/>
    </location>
</feature>
<evidence type="ECO:0000256" key="1">
    <source>
        <dbReference type="ARBA" id="ARBA00022737"/>
    </source>
</evidence>
<proteinExistence type="predicted"/>
<protein>
    <recommendedName>
        <fullName evidence="5">Pentatricopeptide repeat-containing protein</fullName>
    </recommendedName>
</protein>
<dbReference type="InterPro" id="IPR011990">
    <property type="entry name" value="TPR-like_helical_dom_sf"/>
</dbReference>
<accession>A0A8T2TQW9</accession>